<dbReference type="Proteomes" id="UP000235388">
    <property type="component" value="Unassembled WGS sequence"/>
</dbReference>
<evidence type="ECO:0000313" key="2">
    <source>
        <dbReference type="EMBL" id="PLW37183.1"/>
    </source>
</evidence>
<evidence type="ECO:0000313" key="3">
    <source>
        <dbReference type="EMBL" id="PLW54256.1"/>
    </source>
</evidence>
<dbReference type="AlphaFoldDB" id="A0A2N5TAA2"/>
<protein>
    <submittedName>
        <fullName evidence="1">Uncharacterized protein</fullName>
    </submittedName>
</protein>
<evidence type="ECO:0000313" key="1">
    <source>
        <dbReference type="EMBL" id="PLW22425.1"/>
    </source>
</evidence>
<comment type="caution">
    <text evidence="1">The sequence shown here is derived from an EMBL/GenBank/DDBJ whole genome shotgun (WGS) entry which is preliminary data.</text>
</comment>
<accession>A0A2N5TAA2</accession>
<dbReference type="EMBL" id="PGCI01000664">
    <property type="protein sequence ID" value="PLW22425.1"/>
    <property type="molecule type" value="Genomic_DNA"/>
</dbReference>
<proteinExistence type="predicted"/>
<reference evidence="4 5" key="1">
    <citation type="submission" date="2017-11" db="EMBL/GenBank/DDBJ databases">
        <title>De novo assembly and phasing of dikaryotic genomes from two isolates of Puccinia coronata f. sp. avenae, the causal agent of oat crown rust.</title>
        <authorList>
            <person name="Miller M.E."/>
            <person name="Zhang Y."/>
            <person name="Omidvar V."/>
            <person name="Sperschneider J."/>
            <person name="Schwessinger B."/>
            <person name="Raley C."/>
            <person name="Palmer J.M."/>
            <person name="Garnica D."/>
            <person name="Upadhyaya N."/>
            <person name="Rathjen J."/>
            <person name="Taylor J.M."/>
            <person name="Park R.F."/>
            <person name="Dodds P.N."/>
            <person name="Hirsch C.D."/>
            <person name="Kianian S.F."/>
            <person name="Figueroa M."/>
        </authorList>
    </citation>
    <scope>NUCLEOTIDE SEQUENCE [LARGE SCALE GENOMIC DNA]</scope>
    <source>
        <strain evidence="3">12NC29</strain>
        <strain evidence="1">12SD80</strain>
    </source>
</reference>
<dbReference type="Proteomes" id="UP000235392">
    <property type="component" value="Unassembled WGS sequence"/>
</dbReference>
<evidence type="ECO:0000313" key="4">
    <source>
        <dbReference type="Proteomes" id="UP000235388"/>
    </source>
</evidence>
<organism evidence="1 5">
    <name type="scientific">Puccinia coronata f. sp. avenae</name>
    <dbReference type="NCBI Taxonomy" id="200324"/>
    <lineage>
        <taxon>Eukaryota</taxon>
        <taxon>Fungi</taxon>
        <taxon>Dikarya</taxon>
        <taxon>Basidiomycota</taxon>
        <taxon>Pucciniomycotina</taxon>
        <taxon>Pucciniomycetes</taxon>
        <taxon>Pucciniales</taxon>
        <taxon>Pucciniaceae</taxon>
        <taxon>Puccinia</taxon>
    </lineage>
</organism>
<evidence type="ECO:0000313" key="5">
    <source>
        <dbReference type="Proteomes" id="UP000235392"/>
    </source>
</evidence>
<keyword evidence="4" id="KW-1185">Reference proteome</keyword>
<dbReference type="EMBL" id="PGCJ01000048">
    <property type="protein sequence ID" value="PLW54256.1"/>
    <property type="molecule type" value="Genomic_DNA"/>
</dbReference>
<gene>
    <name evidence="3" type="ORF">PCANC_05241</name>
    <name evidence="2" type="ORF">PCASD_11132</name>
    <name evidence="1" type="ORF">PCASD_13456</name>
</gene>
<sequence length="158" mass="17817">MPSCFPHSLALTHPLTCRCYSHWLLLSAHQEALNIHPPIPPVATFVPTVSLFNFNRGVFFTISHTKEITKPSSFSAYTRVNGSSNHRPSHPGRPGSFNDRVIHNYKHPNHFICSDKLLNCPCSDKLFNCPCSDKLFNFPPHSLTSPNLALSYTLDICW</sequence>
<name>A0A2N5TAA2_9BASI</name>
<dbReference type="EMBL" id="PGCI01000147">
    <property type="protein sequence ID" value="PLW37183.1"/>
    <property type="molecule type" value="Genomic_DNA"/>
</dbReference>